<reference evidence="2 3" key="1">
    <citation type="journal article" date="2019" name="Indoor Air">
        <title>Impacts of indoor surface finishes on bacterial viability.</title>
        <authorList>
            <person name="Hu J."/>
            <person name="Maamar S.B."/>
            <person name="Glawe A.J."/>
            <person name="Gottel N."/>
            <person name="Gilbert J.A."/>
            <person name="Hartmann E.M."/>
        </authorList>
    </citation>
    <scope>NUCLEOTIDE SEQUENCE [LARGE SCALE GENOMIC DNA]</scope>
    <source>
        <strain evidence="2 3">AF060A6</strain>
    </source>
</reference>
<dbReference type="STRING" id="1033734.GCA_000285535_01049"/>
<dbReference type="CDD" id="cd02440">
    <property type="entry name" value="AdoMet_MTases"/>
    <property type="match status" value="1"/>
</dbReference>
<name>A0A4S3PU12_9BACI</name>
<dbReference type="InterPro" id="IPR013216">
    <property type="entry name" value="Methyltransf_11"/>
</dbReference>
<proteinExistence type="predicted"/>
<dbReference type="Pfam" id="PF08241">
    <property type="entry name" value="Methyltransf_11"/>
    <property type="match status" value="1"/>
</dbReference>
<dbReference type="PANTHER" id="PTHR43591">
    <property type="entry name" value="METHYLTRANSFERASE"/>
    <property type="match status" value="1"/>
</dbReference>
<evidence type="ECO:0000259" key="1">
    <source>
        <dbReference type="Pfam" id="PF08241"/>
    </source>
</evidence>
<keyword evidence="2" id="KW-0808">Transferase</keyword>
<dbReference type="SUPFAM" id="SSF53335">
    <property type="entry name" value="S-adenosyl-L-methionine-dependent methyltransferases"/>
    <property type="match status" value="1"/>
</dbReference>
<evidence type="ECO:0000313" key="3">
    <source>
        <dbReference type="Proteomes" id="UP000306477"/>
    </source>
</evidence>
<dbReference type="InterPro" id="IPR029063">
    <property type="entry name" value="SAM-dependent_MTases_sf"/>
</dbReference>
<dbReference type="EMBL" id="SLUB01000010">
    <property type="protein sequence ID" value="THE13261.1"/>
    <property type="molecule type" value="Genomic_DNA"/>
</dbReference>
<dbReference type="AlphaFoldDB" id="A0A4S3PU12"/>
<dbReference type="GO" id="GO:0032259">
    <property type="term" value="P:methylation"/>
    <property type="evidence" value="ECO:0007669"/>
    <property type="project" value="UniProtKB-KW"/>
</dbReference>
<comment type="caution">
    <text evidence="2">The sequence shown here is derived from an EMBL/GenBank/DDBJ whole genome shotgun (WGS) entry which is preliminary data.</text>
</comment>
<evidence type="ECO:0000313" key="2">
    <source>
        <dbReference type="EMBL" id="THE13261.1"/>
    </source>
</evidence>
<dbReference type="OrthoDB" id="43862at2"/>
<dbReference type="GO" id="GO:0008757">
    <property type="term" value="F:S-adenosylmethionine-dependent methyltransferase activity"/>
    <property type="evidence" value="ECO:0007669"/>
    <property type="project" value="InterPro"/>
</dbReference>
<keyword evidence="2" id="KW-0489">Methyltransferase</keyword>
<accession>A0A4S3PU12</accession>
<protein>
    <submittedName>
        <fullName evidence="2">Class I SAM-dependent methyltransferase</fullName>
    </submittedName>
</protein>
<dbReference type="PANTHER" id="PTHR43591:SF24">
    <property type="entry name" value="2-METHOXY-6-POLYPRENYL-1,4-BENZOQUINOL METHYLASE, MITOCHONDRIAL"/>
    <property type="match status" value="1"/>
</dbReference>
<keyword evidence="3" id="KW-1185">Reference proteome</keyword>
<dbReference type="RefSeq" id="WP_136379072.1">
    <property type="nucleotide sequence ID" value="NZ_SLUB01000010.1"/>
</dbReference>
<organism evidence="2 3">
    <name type="scientific">Bacillus timonensis</name>
    <dbReference type="NCBI Taxonomy" id="1033734"/>
    <lineage>
        <taxon>Bacteria</taxon>
        <taxon>Bacillati</taxon>
        <taxon>Bacillota</taxon>
        <taxon>Bacilli</taxon>
        <taxon>Bacillales</taxon>
        <taxon>Bacillaceae</taxon>
        <taxon>Bacillus</taxon>
    </lineage>
</organism>
<sequence>MDIKNDVKKQFGRSAASYVTSEGHRKGGDLETLIALADANGTELALDIATGGGHTANALAPLVEKVTAFDLTPEMLAAAEKFIKGNGHLNVEFVEGDAENLPFSDQTFDIVSCRIAPHHFPNITSFVSEVSRVLKTGGQFLLDDNVAPENEEFDEFYNTVEKKRDYSHFRAWKKSQWLQMLENEGFEIQEFYRFDKTFEFESWCDRMHLSDSEKAELTDYMLNASSKIKQKFRIQIENHTIISFQGEAVVLKGTKL</sequence>
<feature type="domain" description="Methyltransferase type 11" evidence="1">
    <location>
        <begin position="46"/>
        <end position="141"/>
    </location>
</feature>
<dbReference type="Gene3D" id="3.40.50.150">
    <property type="entry name" value="Vaccinia Virus protein VP39"/>
    <property type="match status" value="1"/>
</dbReference>
<gene>
    <name evidence="2" type="ORF">E1I69_07920</name>
</gene>
<dbReference type="Proteomes" id="UP000306477">
    <property type="component" value="Unassembled WGS sequence"/>
</dbReference>